<feature type="transmembrane region" description="Helical" evidence="1">
    <location>
        <begin position="118"/>
        <end position="140"/>
    </location>
</feature>
<accession>A0ABM9P8N4</accession>
<evidence type="ECO:0000313" key="2">
    <source>
        <dbReference type="EMBL" id="CAL2101714.1"/>
    </source>
</evidence>
<comment type="caution">
    <text evidence="2">The sequence shown here is derived from an EMBL/GenBank/DDBJ whole genome shotgun (WGS) entry which is preliminary data.</text>
</comment>
<gene>
    <name evidence="2" type="ORF">T190423A01A_10277</name>
</gene>
<evidence type="ECO:0000313" key="3">
    <source>
        <dbReference type="Proteomes" id="UP001497527"/>
    </source>
</evidence>
<reference evidence="2 3" key="1">
    <citation type="submission" date="2024-05" db="EMBL/GenBank/DDBJ databases">
        <authorList>
            <person name="Duchaud E."/>
        </authorList>
    </citation>
    <scope>NUCLEOTIDE SEQUENCE [LARGE SCALE GENOMIC DNA]</scope>
    <source>
        <strain evidence="2">Ena-SAMPLE-TAB-13-05-2024-13:56:06:370-140308</strain>
    </source>
</reference>
<proteinExistence type="predicted"/>
<protein>
    <recommendedName>
        <fullName evidence="4">Integral membrane protein</fullName>
    </recommendedName>
</protein>
<keyword evidence="3" id="KW-1185">Reference proteome</keyword>
<keyword evidence="1" id="KW-0812">Transmembrane</keyword>
<feature type="transmembrane region" description="Helical" evidence="1">
    <location>
        <begin position="95"/>
        <end position="112"/>
    </location>
</feature>
<feature type="transmembrane region" description="Helical" evidence="1">
    <location>
        <begin position="58"/>
        <end position="83"/>
    </location>
</feature>
<dbReference type="Proteomes" id="UP001497527">
    <property type="component" value="Unassembled WGS sequence"/>
</dbReference>
<keyword evidence="1" id="KW-0472">Membrane</keyword>
<dbReference type="RefSeq" id="WP_348715134.1">
    <property type="nucleotide sequence ID" value="NZ_CAXJIO010000010.1"/>
</dbReference>
<evidence type="ECO:0000256" key="1">
    <source>
        <dbReference type="SAM" id="Phobius"/>
    </source>
</evidence>
<dbReference type="EMBL" id="CAXJIO010000010">
    <property type="protein sequence ID" value="CAL2101714.1"/>
    <property type="molecule type" value="Genomic_DNA"/>
</dbReference>
<organism evidence="2 3">
    <name type="scientific">Tenacibaculum polynesiense</name>
    <dbReference type="NCBI Taxonomy" id="3137857"/>
    <lineage>
        <taxon>Bacteria</taxon>
        <taxon>Pseudomonadati</taxon>
        <taxon>Bacteroidota</taxon>
        <taxon>Flavobacteriia</taxon>
        <taxon>Flavobacteriales</taxon>
        <taxon>Flavobacteriaceae</taxon>
        <taxon>Tenacibaculum</taxon>
    </lineage>
</organism>
<keyword evidence="1" id="KW-1133">Transmembrane helix</keyword>
<evidence type="ECO:0008006" key="4">
    <source>
        <dbReference type="Google" id="ProtNLM"/>
    </source>
</evidence>
<name>A0ABM9P8N4_9FLAO</name>
<feature type="transmembrane region" description="Helical" evidence="1">
    <location>
        <begin position="12"/>
        <end position="38"/>
    </location>
</feature>
<sequence length="148" mass="16656">MKNENKLIKKVLTLFLIYNSIIIVIIPEGHGGGILILLEILVIPQLIENGIDVQKFSFLKSILGIAIIISLIGKLLLIPTLFYKKTHTIKNWIKIGVTLLLVSFLLICFKAWGNGFSLFAITLISGAPFVLYYCRMLFLINKKSNTNH</sequence>